<dbReference type="AlphaFoldDB" id="A0A3D4V3S0"/>
<keyword evidence="1" id="KW-0418">Kinase</keyword>
<evidence type="ECO:0000313" key="2">
    <source>
        <dbReference type="Proteomes" id="UP000264071"/>
    </source>
</evidence>
<organism evidence="1 2">
    <name type="scientific">Gemmatimonas aurantiaca</name>
    <dbReference type="NCBI Taxonomy" id="173480"/>
    <lineage>
        <taxon>Bacteria</taxon>
        <taxon>Pseudomonadati</taxon>
        <taxon>Gemmatimonadota</taxon>
        <taxon>Gemmatimonadia</taxon>
        <taxon>Gemmatimonadales</taxon>
        <taxon>Gemmatimonadaceae</taxon>
        <taxon>Gemmatimonas</taxon>
    </lineage>
</organism>
<accession>A0A3D4V3S0</accession>
<dbReference type="GO" id="GO:0016301">
    <property type="term" value="F:kinase activity"/>
    <property type="evidence" value="ECO:0007669"/>
    <property type="project" value="UniProtKB-KW"/>
</dbReference>
<dbReference type="Proteomes" id="UP000264071">
    <property type="component" value="Unassembled WGS sequence"/>
</dbReference>
<reference evidence="1 2" key="1">
    <citation type="journal article" date="2018" name="Nat. Biotechnol.">
        <title>A standardized bacterial taxonomy based on genome phylogeny substantially revises the tree of life.</title>
        <authorList>
            <person name="Parks D.H."/>
            <person name="Chuvochina M."/>
            <person name="Waite D.W."/>
            <person name="Rinke C."/>
            <person name="Skarshewski A."/>
            <person name="Chaumeil P.A."/>
            <person name="Hugenholtz P."/>
        </authorList>
    </citation>
    <scope>NUCLEOTIDE SEQUENCE [LARGE SCALE GENOMIC DNA]</scope>
    <source>
        <strain evidence="1">UBA8844</strain>
    </source>
</reference>
<gene>
    <name evidence="1" type="ORF">DGD08_00940</name>
</gene>
<name>A0A3D4V3S0_9BACT</name>
<dbReference type="EMBL" id="DPIY01000001">
    <property type="protein sequence ID" value="HCT55755.1"/>
    <property type="molecule type" value="Genomic_DNA"/>
</dbReference>
<comment type="caution">
    <text evidence="1">The sequence shown here is derived from an EMBL/GenBank/DDBJ whole genome shotgun (WGS) entry which is preliminary data.</text>
</comment>
<proteinExistence type="predicted"/>
<protein>
    <submittedName>
        <fullName evidence="1">Sensor histidine kinase</fullName>
    </submittedName>
</protein>
<evidence type="ECO:0000313" key="1">
    <source>
        <dbReference type="EMBL" id="HCT55755.1"/>
    </source>
</evidence>
<keyword evidence="1" id="KW-0808">Transferase</keyword>
<sequence>MTDARGHLTPGGAAAGEAAGIARWLTVHDDLLRGLAHAVSNRLATVSAMAGMLEGGGALDPRFVRGLQGDAEQLEGLLQTLRMLPRREESGVEPMLVSDAADAARRLVEHHPALRDVTIQVEALNDVMPVLADATALAHAIAVSLLGAARRMGTTRALTVTLATAGDDVQIRTQATDALSGDDADDAIDRAAIDWLLARSHGRADTSAPGCGISVTTLQASRRRT</sequence>